<dbReference type="HOGENOM" id="CLU_1944127_0_0_10"/>
<accession>I3YUN9</accession>
<proteinExistence type="predicted"/>
<protein>
    <submittedName>
        <fullName evidence="1">Uncharacterized protein</fullName>
    </submittedName>
</protein>
<evidence type="ECO:0000313" key="1">
    <source>
        <dbReference type="EMBL" id="AFL80707.1"/>
    </source>
</evidence>
<name>I3YUN9_AEQSU</name>
<keyword evidence="2" id="KW-1185">Reference proteome</keyword>
<dbReference type="RefSeq" id="WP_014781965.1">
    <property type="nucleotide sequence ID" value="NC_018013.1"/>
</dbReference>
<sequence>MEKFSNQSVNGQLRRCINNVSASFPDLEFVFISKENLNIKNFILLKSYAKQRVFQCKNSNETVFLCLAKHKESRSEKLKEASLAKTNHYRTFAAPMELSFLDNSKDERTFMVSIRGRNESYQSVFNYIN</sequence>
<evidence type="ECO:0000313" key="2">
    <source>
        <dbReference type="Proteomes" id="UP000006049"/>
    </source>
</evidence>
<dbReference type="AlphaFoldDB" id="I3YUN9"/>
<dbReference type="STRING" id="746697.Aeqsu_1211"/>
<gene>
    <name evidence="1" type="ordered locus">Aeqsu_1211</name>
</gene>
<dbReference type="Proteomes" id="UP000006049">
    <property type="component" value="Chromosome"/>
</dbReference>
<dbReference type="EMBL" id="CP003280">
    <property type="protein sequence ID" value="AFL80707.1"/>
    <property type="molecule type" value="Genomic_DNA"/>
</dbReference>
<reference evidence="1 2" key="1">
    <citation type="submission" date="2012-06" db="EMBL/GenBank/DDBJ databases">
        <title>The complete genome of Aequorivita sublithincola DSM 14238.</title>
        <authorList>
            <consortium name="US DOE Joint Genome Institute (JGI-PGF)"/>
            <person name="Lucas S."/>
            <person name="Copeland A."/>
            <person name="Lapidus A."/>
            <person name="Goodwin L."/>
            <person name="Pitluck S."/>
            <person name="Peters L."/>
            <person name="Munk A.C.C."/>
            <person name="Kyrpides N."/>
            <person name="Mavromatis K."/>
            <person name="Pagani I."/>
            <person name="Ivanova N."/>
            <person name="Ovchinnikova G."/>
            <person name="Zeytun A."/>
            <person name="Detter J.C."/>
            <person name="Han C."/>
            <person name="Land M."/>
            <person name="Hauser L."/>
            <person name="Markowitz V."/>
            <person name="Cheng J.-F."/>
            <person name="Hugenholtz P."/>
            <person name="Woyke T."/>
            <person name="Wu D."/>
            <person name="Tindall B."/>
            <person name="Faehnrich R."/>
            <person name="Brambilla E."/>
            <person name="Klenk H.-P."/>
            <person name="Eisen J.A."/>
        </authorList>
    </citation>
    <scope>NUCLEOTIDE SEQUENCE [LARGE SCALE GENOMIC DNA]</scope>
    <source>
        <strain evidence="2">DSM 14238 / LMG 21431 / ACAM 643 / 9-3</strain>
    </source>
</reference>
<dbReference type="KEGG" id="asl:Aeqsu_1211"/>
<organism evidence="1 2">
    <name type="scientific">Aequorivita sublithincola (strain DSM 14238 / LMG 21431 / ACAM 643 / 9-3)</name>
    <dbReference type="NCBI Taxonomy" id="746697"/>
    <lineage>
        <taxon>Bacteria</taxon>
        <taxon>Pseudomonadati</taxon>
        <taxon>Bacteroidota</taxon>
        <taxon>Flavobacteriia</taxon>
        <taxon>Flavobacteriales</taxon>
        <taxon>Flavobacteriaceae</taxon>
        <taxon>Aequorivita</taxon>
    </lineage>
</organism>